<keyword evidence="1" id="KW-0812">Transmembrane</keyword>
<organism evidence="3 4">
    <name type="scientific">Halosegnis marinus</name>
    <dbReference type="NCBI Taxonomy" id="3034023"/>
    <lineage>
        <taxon>Archaea</taxon>
        <taxon>Methanobacteriati</taxon>
        <taxon>Methanobacteriota</taxon>
        <taxon>Stenosarchaea group</taxon>
        <taxon>Halobacteria</taxon>
        <taxon>Halobacteriales</taxon>
        <taxon>Natronomonadaceae</taxon>
        <taxon>Halosegnis</taxon>
    </lineage>
</organism>
<reference evidence="3 4" key="1">
    <citation type="journal article" date="2019" name="Int. J. Syst. Evol. Microbiol.">
        <title>The Global Catalogue of Microorganisms (GCM) 10K type strain sequencing project: providing services to taxonomists for standard genome sequencing and annotation.</title>
        <authorList>
            <consortium name="The Broad Institute Genomics Platform"/>
            <consortium name="The Broad Institute Genome Sequencing Center for Infectious Disease"/>
            <person name="Wu L."/>
            <person name="Ma J."/>
        </authorList>
    </citation>
    <scope>NUCLEOTIDE SEQUENCE [LARGE SCALE GENOMIC DNA]</scope>
    <source>
        <strain evidence="3 4">DT85</strain>
    </source>
</reference>
<evidence type="ECO:0000256" key="1">
    <source>
        <dbReference type="SAM" id="Phobius"/>
    </source>
</evidence>
<dbReference type="AlphaFoldDB" id="A0ABD5ZNC7"/>
<sequence length="62" mass="6383">MRRVVRESALWGVIGGLLFAVLALGYRLATGADISVFVAVVVAVGVGAVTAVLSYAVDEYLG</sequence>
<keyword evidence="1" id="KW-1133">Transmembrane helix</keyword>
<proteinExistence type="predicted"/>
<protein>
    <recommendedName>
        <fullName evidence="2">DUF7981 domain-containing protein</fullName>
    </recommendedName>
</protein>
<name>A0ABD5ZNC7_9EURY</name>
<evidence type="ECO:0000259" key="2">
    <source>
        <dbReference type="Pfam" id="PF25938"/>
    </source>
</evidence>
<dbReference type="RefSeq" id="WP_276235990.1">
    <property type="nucleotide sequence ID" value="NZ_CP119802.1"/>
</dbReference>
<accession>A0ABD5ZNC7</accession>
<comment type="caution">
    <text evidence="3">The sequence shown here is derived from an EMBL/GenBank/DDBJ whole genome shotgun (WGS) entry which is preliminary data.</text>
</comment>
<gene>
    <name evidence="3" type="ORF">ACFQJ4_06505</name>
</gene>
<dbReference type="EMBL" id="JBHTAP010000001">
    <property type="protein sequence ID" value="MFC7234970.1"/>
    <property type="molecule type" value="Genomic_DNA"/>
</dbReference>
<feature type="domain" description="DUF7981" evidence="2">
    <location>
        <begin position="1"/>
        <end position="61"/>
    </location>
</feature>
<keyword evidence="1" id="KW-0472">Membrane</keyword>
<keyword evidence="4" id="KW-1185">Reference proteome</keyword>
<dbReference type="Proteomes" id="UP001596398">
    <property type="component" value="Unassembled WGS sequence"/>
</dbReference>
<evidence type="ECO:0000313" key="3">
    <source>
        <dbReference type="EMBL" id="MFC7234970.1"/>
    </source>
</evidence>
<dbReference type="InterPro" id="IPR058287">
    <property type="entry name" value="DUF7981"/>
</dbReference>
<feature type="transmembrane region" description="Helical" evidence="1">
    <location>
        <begin position="34"/>
        <end position="57"/>
    </location>
</feature>
<dbReference type="Pfam" id="PF25938">
    <property type="entry name" value="DUF7981"/>
    <property type="match status" value="1"/>
</dbReference>
<evidence type="ECO:0000313" key="4">
    <source>
        <dbReference type="Proteomes" id="UP001596398"/>
    </source>
</evidence>
<feature type="transmembrane region" description="Helical" evidence="1">
    <location>
        <begin position="9"/>
        <end position="28"/>
    </location>
</feature>
<dbReference type="GeneID" id="79266644"/>